<reference evidence="2" key="1">
    <citation type="submission" date="2020-02" db="EMBL/GenBank/DDBJ databases">
        <title>A new Streptomyces sp. for controlling soil-borne diseases.</title>
        <authorList>
            <person name="Li X."/>
            <person name="Tian Y."/>
            <person name="Gao K."/>
        </authorList>
    </citation>
    <scope>NUCLEOTIDE SEQUENCE [LARGE SCALE GENOMIC DNA]</scope>
    <source>
        <strain evidence="2">0250</strain>
    </source>
</reference>
<evidence type="ECO:0000313" key="2">
    <source>
        <dbReference type="EMBL" id="NEW76913.1"/>
    </source>
</evidence>
<dbReference type="RefSeq" id="WP_164436131.1">
    <property type="nucleotide sequence ID" value="NZ_JAAIKT010000096.1"/>
</dbReference>
<keyword evidence="1" id="KW-0472">Membrane</keyword>
<name>A0A6G4AU22_9ACTN</name>
<gene>
    <name evidence="2" type="ORF">G4H13_42955</name>
</gene>
<dbReference type="AlphaFoldDB" id="A0A6G4AU22"/>
<keyword evidence="1" id="KW-1133">Transmembrane helix</keyword>
<dbReference type="EMBL" id="JAAIKT010000096">
    <property type="protein sequence ID" value="NEW76913.1"/>
    <property type="molecule type" value="Genomic_DNA"/>
</dbReference>
<accession>A0A6G4AU22</accession>
<protein>
    <submittedName>
        <fullName evidence="2">Uncharacterized protein</fullName>
    </submittedName>
</protein>
<keyword evidence="3" id="KW-1185">Reference proteome</keyword>
<proteinExistence type="predicted"/>
<comment type="caution">
    <text evidence="2">The sequence shown here is derived from an EMBL/GenBank/DDBJ whole genome shotgun (WGS) entry which is preliminary data.</text>
</comment>
<evidence type="ECO:0000313" key="3">
    <source>
        <dbReference type="Proteomes" id="UP000476310"/>
    </source>
</evidence>
<sequence length="181" mass="19997">MIVTKPGQRVVFEKPVVARHPSTRVYGMDGVAGSTVLALIGVSLGTAGTLVGQYLATRVEVQRDRQQRRDAGRAERKEAISGFLAAAQRVELVLDRRELGLPAPEDPADERLHDLWLAKKAVELTCSHETAQAAHDYTKTLHAHMRNAISPGQGATKRECRHAFMEAARDALESCRPRIRR</sequence>
<evidence type="ECO:0000256" key="1">
    <source>
        <dbReference type="SAM" id="Phobius"/>
    </source>
</evidence>
<organism evidence="2 3">
    <name type="scientific">Streptomyces rhizosphaericus</name>
    <dbReference type="NCBI Taxonomy" id="114699"/>
    <lineage>
        <taxon>Bacteria</taxon>
        <taxon>Bacillati</taxon>
        <taxon>Actinomycetota</taxon>
        <taxon>Actinomycetes</taxon>
        <taxon>Kitasatosporales</taxon>
        <taxon>Streptomycetaceae</taxon>
        <taxon>Streptomyces</taxon>
        <taxon>Streptomyces violaceusniger group</taxon>
    </lineage>
</organism>
<dbReference type="Proteomes" id="UP000476310">
    <property type="component" value="Unassembled WGS sequence"/>
</dbReference>
<keyword evidence="1" id="KW-0812">Transmembrane</keyword>
<feature type="transmembrane region" description="Helical" evidence="1">
    <location>
        <begin position="31"/>
        <end position="56"/>
    </location>
</feature>